<dbReference type="Pfam" id="PF00497">
    <property type="entry name" value="SBP_bac_3"/>
    <property type="match status" value="1"/>
</dbReference>
<protein>
    <submittedName>
        <fullName evidence="4">Putative bacterial extracellular solute-binding protein</fullName>
    </submittedName>
</protein>
<organism evidence="4 5">
    <name type="scientific">Vibrio halioticoli NBRC 102217</name>
    <dbReference type="NCBI Taxonomy" id="1219072"/>
    <lineage>
        <taxon>Bacteria</taxon>
        <taxon>Pseudomonadati</taxon>
        <taxon>Pseudomonadota</taxon>
        <taxon>Gammaproteobacteria</taxon>
        <taxon>Vibrionales</taxon>
        <taxon>Vibrionaceae</taxon>
        <taxon>Vibrio</taxon>
    </lineage>
</organism>
<dbReference type="OrthoDB" id="368476at2"/>
<keyword evidence="5" id="KW-1185">Reference proteome</keyword>
<dbReference type="Proteomes" id="UP000017800">
    <property type="component" value="Unassembled WGS sequence"/>
</dbReference>
<dbReference type="Gene3D" id="3.40.190.10">
    <property type="entry name" value="Periplasmic binding protein-like II"/>
    <property type="match status" value="2"/>
</dbReference>
<comment type="caution">
    <text evidence="4">The sequence shown here is derived from an EMBL/GenBank/DDBJ whole genome shotgun (WGS) entry which is preliminary data.</text>
</comment>
<dbReference type="CDD" id="cd01009">
    <property type="entry name" value="PBP2_YfhD_N"/>
    <property type="match status" value="1"/>
</dbReference>
<dbReference type="InterPro" id="IPR001638">
    <property type="entry name" value="Solute-binding_3/MltF_N"/>
</dbReference>
<sequence>MIKTKTIFSIIKSLCIALLFVIKPSYAYDLADVKKAGVIRHIGIPYANFVNYINTGGLHTAQGLDVELIQGFAKYLGVEYQFVPSTWNSAFGDLTGKEAIYKNNVIQYGKTVPITGDVIANGATILPWREQLLDFSDDYFPSAVWLISRVDSKLQPISPSNSVDKDINTVKALLKGQNVLAMEQTCLDPNLYDLYKTGANIILPEKARKLNEMVPAILNNDADNTLLDVPDTLIALEKWPGEIKVIGPISEEQFMAAGFRKDSPKLREAFNDYLREIRRNGTYNQLVEKYYPSVFYYYSDYFEAHKSNDS</sequence>
<evidence type="ECO:0000313" key="5">
    <source>
        <dbReference type="Proteomes" id="UP000017800"/>
    </source>
</evidence>
<accession>V5FB83</accession>
<dbReference type="PANTHER" id="PTHR35936:SF17">
    <property type="entry name" value="ARGININE-BINDING EXTRACELLULAR PROTEIN ARTP"/>
    <property type="match status" value="1"/>
</dbReference>
<keyword evidence="2" id="KW-0732">Signal</keyword>
<comment type="similarity">
    <text evidence="1">Belongs to the bacterial solute-binding protein 3 family.</text>
</comment>
<dbReference type="SUPFAM" id="SSF53850">
    <property type="entry name" value="Periplasmic binding protein-like II"/>
    <property type="match status" value="1"/>
</dbReference>
<dbReference type="eggNOG" id="COG0834">
    <property type="taxonomic scope" value="Bacteria"/>
</dbReference>
<name>V5FB83_9VIBR</name>
<evidence type="ECO:0000256" key="2">
    <source>
        <dbReference type="ARBA" id="ARBA00022729"/>
    </source>
</evidence>
<reference evidence="4 5" key="1">
    <citation type="submission" date="2013-10" db="EMBL/GenBank/DDBJ databases">
        <authorList>
            <person name="Ichikawa N."/>
            <person name="Kimura A."/>
            <person name="Ohji S."/>
            <person name="Hosoyama A."/>
            <person name="Fujita N."/>
        </authorList>
    </citation>
    <scope>NUCLEOTIDE SEQUENCE [LARGE SCALE GENOMIC DNA]</scope>
    <source>
        <strain evidence="4 5">NBRC 102217</strain>
    </source>
</reference>
<dbReference type="PANTHER" id="PTHR35936">
    <property type="entry name" value="MEMBRANE-BOUND LYTIC MUREIN TRANSGLYCOSYLASE F"/>
    <property type="match status" value="1"/>
</dbReference>
<dbReference type="AlphaFoldDB" id="V5FB83"/>
<gene>
    <name evidence="4" type="ORF">VHA01S_005_01010</name>
</gene>
<feature type="domain" description="Solute-binding protein family 3/N-terminal" evidence="3">
    <location>
        <begin position="38"/>
        <end position="294"/>
    </location>
</feature>
<evidence type="ECO:0000256" key="1">
    <source>
        <dbReference type="ARBA" id="ARBA00010333"/>
    </source>
</evidence>
<evidence type="ECO:0000313" key="4">
    <source>
        <dbReference type="EMBL" id="GAD88498.1"/>
    </source>
</evidence>
<proteinExistence type="inferred from homology"/>
<evidence type="ECO:0000259" key="3">
    <source>
        <dbReference type="SMART" id="SM00062"/>
    </source>
</evidence>
<dbReference type="SMART" id="SM00062">
    <property type="entry name" value="PBPb"/>
    <property type="match status" value="1"/>
</dbReference>
<reference evidence="4 5" key="2">
    <citation type="submission" date="2013-11" db="EMBL/GenBank/DDBJ databases">
        <title>Whole genome shotgun sequence of Vibrio halioticoli NBRC 102217.</title>
        <authorList>
            <person name="Isaki S."/>
            <person name="Kimura A."/>
            <person name="Ohji S."/>
            <person name="Hosoyama A."/>
            <person name="Fujita N."/>
            <person name="Hashimoto M."/>
            <person name="Hosoyama Y."/>
            <person name="Yamazoe A."/>
        </authorList>
    </citation>
    <scope>NUCLEOTIDE SEQUENCE [LARGE SCALE GENOMIC DNA]</scope>
    <source>
        <strain evidence="4 5">NBRC 102217</strain>
    </source>
</reference>
<dbReference type="EMBL" id="BAUJ01000005">
    <property type="protein sequence ID" value="GAD88498.1"/>
    <property type="molecule type" value="Genomic_DNA"/>
</dbReference>